<feature type="chain" id="PRO_5012059557" evidence="2">
    <location>
        <begin position="18"/>
        <end position="296"/>
    </location>
</feature>
<evidence type="ECO:0000313" key="5">
    <source>
        <dbReference type="Proteomes" id="UP000242913"/>
    </source>
</evidence>
<keyword evidence="5" id="KW-1185">Reference proteome</keyword>
<dbReference type="OrthoDB" id="69496at2759"/>
<dbReference type="InterPro" id="IPR008139">
    <property type="entry name" value="SaposinB_dom"/>
</dbReference>
<sequence>MMVKLVIFSALVVLVAAYKEYILKENKTPKEILKAISFNGTCSECKMLISRFAEAIKDPKKVAELEDLLRLLCHETPYEDECRVLVNQLDHFIEKLEPYLVQHDLICEECQFAAQELKRTIEDEKTQQRLKRFISEEICSQLGSLRGKCDLLLEEFMPELMEELDKLLQNTKTFCVDIGLCKRSVEPLIVSKNDDINPPKENNSNILRMENDFVKPMNEVTPGNILKSENSLTCKACRDALSKVKARLVDSVFQKVLENILYEKFCQKLPYEKMRKFNHDLYAEILGLDSCLLEPA</sequence>
<dbReference type="SUPFAM" id="SSF47862">
    <property type="entry name" value="Saposin"/>
    <property type="match status" value="2"/>
</dbReference>
<dbReference type="InterPro" id="IPR051428">
    <property type="entry name" value="Sphingo_Act-Surfact_Prot"/>
</dbReference>
<evidence type="ECO:0000259" key="3">
    <source>
        <dbReference type="PROSITE" id="PS50015"/>
    </source>
</evidence>
<protein>
    <submittedName>
        <fullName evidence="4">Saposin-like type B, region 1</fullName>
    </submittedName>
</protein>
<dbReference type="Gene3D" id="1.10.225.10">
    <property type="entry name" value="Saposin-like"/>
    <property type="match status" value="2"/>
</dbReference>
<dbReference type="AlphaFoldDB" id="A0A238BIF9"/>
<keyword evidence="1" id="KW-1015">Disulfide bond</keyword>
<organism evidence="4 5">
    <name type="scientific">Onchocerca flexuosa</name>
    <dbReference type="NCBI Taxonomy" id="387005"/>
    <lineage>
        <taxon>Eukaryota</taxon>
        <taxon>Metazoa</taxon>
        <taxon>Ecdysozoa</taxon>
        <taxon>Nematoda</taxon>
        <taxon>Chromadorea</taxon>
        <taxon>Rhabditida</taxon>
        <taxon>Spirurina</taxon>
        <taxon>Spiruromorpha</taxon>
        <taxon>Filarioidea</taxon>
        <taxon>Onchocercidae</taxon>
        <taxon>Onchocerca</taxon>
    </lineage>
</organism>
<evidence type="ECO:0000313" key="4">
    <source>
        <dbReference type="EMBL" id="OZC05249.1"/>
    </source>
</evidence>
<dbReference type="EMBL" id="KZ271526">
    <property type="protein sequence ID" value="OZC05249.1"/>
    <property type="molecule type" value="Genomic_DNA"/>
</dbReference>
<gene>
    <name evidence="4" type="ORF">X798_07769</name>
</gene>
<dbReference type="InterPro" id="IPR011001">
    <property type="entry name" value="Saposin-like"/>
</dbReference>
<evidence type="ECO:0000256" key="2">
    <source>
        <dbReference type="SAM" id="SignalP"/>
    </source>
</evidence>
<proteinExistence type="predicted"/>
<evidence type="ECO:0000256" key="1">
    <source>
        <dbReference type="ARBA" id="ARBA00023157"/>
    </source>
</evidence>
<reference evidence="4 5" key="1">
    <citation type="submission" date="2015-12" db="EMBL/GenBank/DDBJ databases">
        <title>Draft genome of the nematode, Onchocerca flexuosa.</title>
        <authorList>
            <person name="Mitreva M."/>
        </authorList>
    </citation>
    <scope>NUCLEOTIDE SEQUENCE [LARGE SCALE GENOMIC DNA]</scope>
    <source>
        <strain evidence="4">Red Deer</strain>
    </source>
</reference>
<keyword evidence="2" id="KW-0732">Signal</keyword>
<dbReference type="Proteomes" id="UP000242913">
    <property type="component" value="Unassembled WGS sequence"/>
</dbReference>
<feature type="signal peptide" evidence="2">
    <location>
        <begin position="1"/>
        <end position="17"/>
    </location>
</feature>
<feature type="domain" description="Saposin B-type" evidence="3">
    <location>
        <begin position="103"/>
        <end position="185"/>
    </location>
</feature>
<dbReference type="PANTHER" id="PTHR11480:SF3">
    <property type="entry name" value="BCDNA.GH08312"/>
    <property type="match status" value="1"/>
</dbReference>
<dbReference type="PROSITE" id="PS50015">
    <property type="entry name" value="SAP_B"/>
    <property type="match status" value="1"/>
</dbReference>
<accession>A0A238BIF9</accession>
<dbReference type="PANTHER" id="PTHR11480">
    <property type="entry name" value="SAPOSIN-RELATED"/>
    <property type="match status" value="1"/>
</dbReference>
<name>A0A238BIF9_9BILA</name>
<dbReference type="SMART" id="SM00741">
    <property type="entry name" value="SapB"/>
    <property type="match status" value="2"/>
</dbReference>